<evidence type="ECO:0000256" key="3">
    <source>
        <dbReference type="ARBA" id="ARBA00022840"/>
    </source>
</evidence>
<evidence type="ECO:0000256" key="1">
    <source>
        <dbReference type="ARBA" id="ARBA00022741"/>
    </source>
</evidence>
<dbReference type="Gene3D" id="3.40.50.300">
    <property type="entry name" value="P-loop containing nucleotide triphosphate hydrolases"/>
    <property type="match status" value="1"/>
</dbReference>
<reference evidence="5 6" key="1">
    <citation type="submission" date="2016-10" db="EMBL/GenBank/DDBJ databases">
        <authorList>
            <person name="Varghese N."/>
            <person name="Submissions S."/>
        </authorList>
    </citation>
    <scope>NUCLEOTIDE SEQUENCE [LARGE SCALE GENOMIC DNA]</scope>
    <source>
        <strain evidence="5 6">NLAE-zl-C196</strain>
    </source>
</reference>
<dbReference type="InterPro" id="IPR006500">
    <property type="entry name" value="Helicase_put_C_phage/plasmid"/>
</dbReference>
<dbReference type="GO" id="GO:0016787">
    <property type="term" value="F:hydrolase activity"/>
    <property type="evidence" value="ECO:0007669"/>
    <property type="project" value="UniProtKB-KW"/>
</dbReference>
<gene>
    <name evidence="5" type="ORF">SAMN05216521_1002146</name>
</gene>
<keyword evidence="3" id="KW-0067">ATP-binding</keyword>
<keyword evidence="2" id="KW-0378">Hydrolase</keyword>
<accession>A0A1I0CM00</accession>
<dbReference type="RefSeq" id="WP_081352005.1">
    <property type="nucleotide sequence ID" value="NZ_FOIO01000002.1"/>
</dbReference>
<feature type="domain" description="SF3 helicase" evidence="4">
    <location>
        <begin position="301"/>
        <end position="456"/>
    </location>
</feature>
<dbReference type="InterPro" id="IPR014818">
    <property type="entry name" value="Phage/plasmid_primase_P4_C"/>
</dbReference>
<dbReference type="InterPro" id="IPR014015">
    <property type="entry name" value="Helicase_SF3_DNA-vir"/>
</dbReference>
<proteinExistence type="predicted"/>
<dbReference type="InterPro" id="IPR045455">
    <property type="entry name" value="NrS-1_pol-like_helicase"/>
</dbReference>
<protein>
    <submittedName>
        <fullName evidence="5">Phage/plasmid primase, P4 family, C-terminal domain-containing protein</fullName>
    </submittedName>
</protein>
<dbReference type="InterPro" id="IPR027417">
    <property type="entry name" value="P-loop_NTPase"/>
</dbReference>
<evidence type="ECO:0000313" key="5">
    <source>
        <dbReference type="EMBL" id="SET20606.1"/>
    </source>
</evidence>
<dbReference type="GO" id="GO:0005524">
    <property type="term" value="F:ATP binding"/>
    <property type="evidence" value="ECO:0007669"/>
    <property type="project" value="UniProtKB-KW"/>
</dbReference>
<organism evidence="5 6">
    <name type="scientific">Enterocloster clostridioformis</name>
    <dbReference type="NCBI Taxonomy" id="1531"/>
    <lineage>
        <taxon>Bacteria</taxon>
        <taxon>Bacillati</taxon>
        <taxon>Bacillota</taxon>
        <taxon>Clostridia</taxon>
        <taxon>Lachnospirales</taxon>
        <taxon>Lachnospiraceae</taxon>
        <taxon>Enterocloster</taxon>
    </lineage>
</organism>
<name>A0A1I0CM00_9FIRM</name>
<dbReference type="SUPFAM" id="SSF52540">
    <property type="entry name" value="P-loop containing nucleoside triphosphate hydrolases"/>
    <property type="match status" value="1"/>
</dbReference>
<dbReference type="AlphaFoldDB" id="A0A1I0CM00"/>
<dbReference type="NCBIfam" id="TIGR01613">
    <property type="entry name" value="primase_Cterm"/>
    <property type="match status" value="1"/>
</dbReference>
<dbReference type="Pfam" id="PF08706">
    <property type="entry name" value="D5_N"/>
    <property type="match status" value="1"/>
</dbReference>
<evidence type="ECO:0000313" key="6">
    <source>
        <dbReference type="Proteomes" id="UP000182121"/>
    </source>
</evidence>
<dbReference type="Pfam" id="PF19263">
    <property type="entry name" value="DUF5906"/>
    <property type="match status" value="1"/>
</dbReference>
<dbReference type="InterPro" id="IPR051620">
    <property type="entry name" value="ORF904-like_C"/>
</dbReference>
<keyword evidence="1" id="KW-0547">Nucleotide-binding</keyword>
<dbReference type="EMBL" id="FOIO01000002">
    <property type="protein sequence ID" value="SET20606.1"/>
    <property type="molecule type" value="Genomic_DNA"/>
</dbReference>
<evidence type="ECO:0000259" key="4">
    <source>
        <dbReference type="PROSITE" id="PS51206"/>
    </source>
</evidence>
<evidence type="ECO:0000256" key="2">
    <source>
        <dbReference type="ARBA" id="ARBA00022801"/>
    </source>
</evidence>
<sequence length="591" mass="68922">MNKTIFDNMIRTEPGEDRLLFINDDVTLCGQIIAAGRKAVFIGRDQLTEQYFTLESFREYMEEKANTGTYMCDYTYVLACYRKGVNEEIKELLRGIGGITYQEDGWKLFRGKEYMSLPENLEELKECLQRYAQRLTGPGSEVQFKRQFHQLDKYGNPRRVIDKAVVDYLMQEMDMFAMNGVLYLYESGVFREDRDGTRVKNRIQELLYTEFIKSTALNQIFNLLLIQEDIQREFTDLNRYPVTWINFKNGMYDVVEHKLRPHRKEYFSINQIPHEIHPDLDLDSGWRFTDRFLTDISAGPDDRRMLLQYLGYCMTRDTRQQKFMIIKGTGGTGKSRIINLFETIIGGDNCSNIPLQDLNKRFYATNLYCQLLNSCADIPSSAMDSIDVIKKATGEDALMYEKKGRDPVTFRSYAKLLFSANKIPLNLDEKSDAYYRRLLIFEMNKKPQKKDYGLDEKLAAEVDCTILAAVNALGEMYASDTGELKASKNSERLVNELYKEADSGKAFLDDCLQKTPGGRIKRSDLFEEYKRYCEENERVIYKKNIFFSNLREKGFEEVKVKGIMYFVGIELKSDFIQVDENEQQTLPFPQM</sequence>
<dbReference type="PANTHER" id="PTHR35372">
    <property type="entry name" value="ATP BINDING PROTEIN-RELATED"/>
    <property type="match status" value="1"/>
</dbReference>
<dbReference type="PROSITE" id="PS51206">
    <property type="entry name" value="SF3_HELICASE_1"/>
    <property type="match status" value="1"/>
</dbReference>
<dbReference type="Proteomes" id="UP000182121">
    <property type="component" value="Unassembled WGS sequence"/>
</dbReference>
<comment type="caution">
    <text evidence="5">The sequence shown here is derived from an EMBL/GenBank/DDBJ whole genome shotgun (WGS) entry which is preliminary data.</text>
</comment>
<dbReference type="PANTHER" id="PTHR35372:SF2">
    <property type="entry name" value="SF3 HELICASE DOMAIN-CONTAINING PROTEIN"/>
    <property type="match status" value="1"/>
</dbReference>